<dbReference type="OrthoDB" id="2891041at2"/>
<sequence length="71" mass="8153">MSLNSQDITVVEQALNHAIELETDERQARLYREVLQKLHLSSLQAVSGMMEPGTMFDDGFRYDYDDSSDLK</sequence>
<protein>
    <submittedName>
        <fullName evidence="1">Uncharacterized protein</fullName>
    </submittedName>
</protein>
<gene>
    <name evidence="1" type="ORF">DQG23_13775</name>
</gene>
<dbReference type="Proteomes" id="UP000250369">
    <property type="component" value="Unassembled WGS sequence"/>
</dbReference>
<dbReference type="EMBL" id="QMFB01000007">
    <property type="protein sequence ID" value="RAV20580.1"/>
    <property type="molecule type" value="Genomic_DNA"/>
</dbReference>
<evidence type="ECO:0000313" key="1">
    <source>
        <dbReference type="EMBL" id="RAV20580.1"/>
    </source>
</evidence>
<accession>A0A329MLU7</accession>
<proteinExistence type="predicted"/>
<comment type="caution">
    <text evidence="1">The sequence shown here is derived from an EMBL/GenBank/DDBJ whole genome shotgun (WGS) entry which is preliminary data.</text>
</comment>
<organism evidence="1 2">
    <name type="scientific">Paenibacillus contaminans</name>
    <dbReference type="NCBI Taxonomy" id="450362"/>
    <lineage>
        <taxon>Bacteria</taxon>
        <taxon>Bacillati</taxon>
        <taxon>Bacillota</taxon>
        <taxon>Bacilli</taxon>
        <taxon>Bacillales</taxon>
        <taxon>Paenibacillaceae</taxon>
        <taxon>Paenibacillus</taxon>
    </lineage>
</organism>
<keyword evidence="2" id="KW-1185">Reference proteome</keyword>
<dbReference type="RefSeq" id="WP_113031437.1">
    <property type="nucleotide sequence ID" value="NZ_QMFB01000007.1"/>
</dbReference>
<reference evidence="1 2" key="1">
    <citation type="journal article" date="2009" name="Int. J. Syst. Evol. Microbiol.">
        <title>Paenibacillus contaminans sp. nov., isolated from a contaminated laboratory plate.</title>
        <authorList>
            <person name="Chou J.H."/>
            <person name="Lee J.H."/>
            <person name="Lin M.C."/>
            <person name="Chang P.S."/>
            <person name="Arun A.B."/>
            <person name="Young C.C."/>
            <person name="Chen W.M."/>
        </authorList>
    </citation>
    <scope>NUCLEOTIDE SEQUENCE [LARGE SCALE GENOMIC DNA]</scope>
    <source>
        <strain evidence="1 2">CKOBP-6</strain>
    </source>
</reference>
<evidence type="ECO:0000313" key="2">
    <source>
        <dbReference type="Proteomes" id="UP000250369"/>
    </source>
</evidence>
<name>A0A329MLU7_9BACL</name>
<dbReference type="AlphaFoldDB" id="A0A329MLU7"/>